<sequence length="333" mass="37078">MNARTQPIDPESVQRSGHRGNSEILRSFRILRLTRICRMAKLVRFFPELQILIKAMLTAFRSVFFALVLLLASHYMVAIAYHVTLKGSAVGSASFDSVLASMQTIFIHCTLLDEVINLVDQFTAEGLYVHLVCMYSVMFINAITLMNLLVGIVVEVISNVAVAEREAVNVKWVEEVLSQLLGHVASVTQSELGVLLHGEAAHQAFELLGVDAEMLRETVRGRFKETPTGELSMTQVVEMVIQLRGTNAATVKDMVELRKWVDRSQQVMTSKLDALLNSQVIAKRPIVRRKLKGPRKDADADRKTLFSDGDADSPSEASLHSRRNSLAEKCTRA</sequence>
<evidence type="ECO:0000259" key="7">
    <source>
        <dbReference type="Pfam" id="PF00520"/>
    </source>
</evidence>
<accession>A0ABP0R9B1</accession>
<evidence type="ECO:0000256" key="1">
    <source>
        <dbReference type="ARBA" id="ARBA00004141"/>
    </source>
</evidence>
<feature type="domain" description="Ion transport" evidence="7">
    <location>
        <begin position="23"/>
        <end position="161"/>
    </location>
</feature>
<organism evidence="8 9">
    <name type="scientific">Durusdinium trenchii</name>
    <dbReference type="NCBI Taxonomy" id="1381693"/>
    <lineage>
        <taxon>Eukaryota</taxon>
        <taxon>Sar</taxon>
        <taxon>Alveolata</taxon>
        <taxon>Dinophyceae</taxon>
        <taxon>Suessiales</taxon>
        <taxon>Symbiodiniaceae</taxon>
        <taxon>Durusdinium</taxon>
    </lineage>
</organism>
<keyword evidence="2 6" id="KW-0812">Transmembrane</keyword>
<dbReference type="SUPFAM" id="SSF81324">
    <property type="entry name" value="Voltage-gated potassium channels"/>
    <property type="match status" value="1"/>
</dbReference>
<evidence type="ECO:0000256" key="4">
    <source>
        <dbReference type="ARBA" id="ARBA00023136"/>
    </source>
</evidence>
<feature type="transmembrane region" description="Helical" evidence="6">
    <location>
        <begin position="63"/>
        <end position="83"/>
    </location>
</feature>
<evidence type="ECO:0000313" key="9">
    <source>
        <dbReference type="Proteomes" id="UP001642484"/>
    </source>
</evidence>
<dbReference type="Proteomes" id="UP001642484">
    <property type="component" value="Unassembled WGS sequence"/>
</dbReference>
<feature type="region of interest" description="Disordered" evidence="5">
    <location>
        <begin position="291"/>
        <end position="333"/>
    </location>
</feature>
<feature type="transmembrane region" description="Helical" evidence="6">
    <location>
        <begin position="127"/>
        <end position="150"/>
    </location>
</feature>
<comment type="caution">
    <text evidence="8">The sequence shown here is derived from an EMBL/GenBank/DDBJ whole genome shotgun (WGS) entry which is preliminary data.</text>
</comment>
<gene>
    <name evidence="8" type="ORF">CCMP2556_LOCUS46157</name>
</gene>
<feature type="compositionally biased region" description="Basic and acidic residues" evidence="5">
    <location>
        <begin position="294"/>
        <end position="305"/>
    </location>
</feature>
<dbReference type="InterPro" id="IPR005821">
    <property type="entry name" value="Ion_trans_dom"/>
</dbReference>
<evidence type="ECO:0000256" key="3">
    <source>
        <dbReference type="ARBA" id="ARBA00022989"/>
    </source>
</evidence>
<name>A0ABP0R9B1_9DINO</name>
<protein>
    <recommendedName>
        <fullName evidence="7">Ion transport domain-containing protein</fullName>
    </recommendedName>
</protein>
<proteinExistence type="predicted"/>
<dbReference type="Gene3D" id="1.10.287.70">
    <property type="match status" value="1"/>
</dbReference>
<evidence type="ECO:0000256" key="5">
    <source>
        <dbReference type="SAM" id="MobiDB-lite"/>
    </source>
</evidence>
<keyword evidence="4 6" id="KW-0472">Membrane</keyword>
<keyword evidence="9" id="KW-1185">Reference proteome</keyword>
<keyword evidence="3 6" id="KW-1133">Transmembrane helix</keyword>
<evidence type="ECO:0000256" key="6">
    <source>
        <dbReference type="SAM" id="Phobius"/>
    </source>
</evidence>
<dbReference type="Pfam" id="PF00520">
    <property type="entry name" value="Ion_trans"/>
    <property type="match status" value="1"/>
</dbReference>
<evidence type="ECO:0000256" key="2">
    <source>
        <dbReference type="ARBA" id="ARBA00022692"/>
    </source>
</evidence>
<dbReference type="EMBL" id="CAXAMN010025695">
    <property type="protein sequence ID" value="CAK9097171.1"/>
    <property type="molecule type" value="Genomic_DNA"/>
</dbReference>
<evidence type="ECO:0000313" key="8">
    <source>
        <dbReference type="EMBL" id="CAK9097171.1"/>
    </source>
</evidence>
<dbReference type="Gene3D" id="1.10.287.930">
    <property type="entry name" value="Mammalian shaker kv1.2 potassium channel- beta subunit complex"/>
    <property type="match status" value="1"/>
</dbReference>
<reference evidence="8 9" key="1">
    <citation type="submission" date="2024-02" db="EMBL/GenBank/DDBJ databases">
        <authorList>
            <person name="Chen Y."/>
            <person name="Shah S."/>
            <person name="Dougan E. K."/>
            <person name="Thang M."/>
            <person name="Chan C."/>
        </authorList>
    </citation>
    <scope>NUCLEOTIDE SEQUENCE [LARGE SCALE GENOMIC DNA]</scope>
</reference>
<comment type="subcellular location">
    <subcellularLocation>
        <location evidence="1">Membrane</location>
        <topology evidence="1">Multi-pass membrane protein</topology>
    </subcellularLocation>
</comment>